<dbReference type="Proteomes" id="UP000887579">
    <property type="component" value="Unplaced"/>
</dbReference>
<reference evidence="2" key="1">
    <citation type="submission" date="2022-11" db="UniProtKB">
        <authorList>
            <consortium name="WormBaseParasite"/>
        </authorList>
    </citation>
    <scope>IDENTIFICATION</scope>
</reference>
<sequence>MYCIENFSEDPTTGNWTLKGKVFDKDNDNWAIDGNTFEFKEKLYILWSGWEGNENVAQNIYITKLSNPWTIEGNRVLISTPEFEWEKVGTTPLVNEGPEALKNSNGQLFVTYSASGCWTDSYTLGLLTLKDDGDPMNLNDWKKSNNPIFSQNQTGGVFGPGHNGFFKSPDGSEDWIIYHANPEANQKCENKQSVRMQKFTWTDDGTPNFGNPASINVPLEKPSGEGTIV</sequence>
<evidence type="ECO:0000313" key="2">
    <source>
        <dbReference type="WBParaSite" id="ES5_v2.g20114.t1"/>
    </source>
</evidence>
<name>A0AC34FSF9_9BILA</name>
<proteinExistence type="predicted"/>
<protein>
    <submittedName>
        <fullName evidence="2">Uncharacterized protein</fullName>
    </submittedName>
</protein>
<organism evidence="1 2">
    <name type="scientific">Panagrolaimus sp. ES5</name>
    <dbReference type="NCBI Taxonomy" id="591445"/>
    <lineage>
        <taxon>Eukaryota</taxon>
        <taxon>Metazoa</taxon>
        <taxon>Ecdysozoa</taxon>
        <taxon>Nematoda</taxon>
        <taxon>Chromadorea</taxon>
        <taxon>Rhabditida</taxon>
        <taxon>Tylenchina</taxon>
        <taxon>Panagrolaimomorpha</taxon>
        <taxon>Panagrolaimoidea</taxon>
        <taxon>Panagrolaimidae</taxon>
        <taxon>Panagrolaimus</taxon>
    </lineage>
</organism>
<dbReference type="WBParaSite" id="ES5_v2.g20114.t1">
    <property type="protein sequence ID" value="ES5_v2.g20114.t1"/>
    <property type="gene ID" value="ES5_v2.g20114"/>
</dbReference>
<evidence type="ECO:0000313" key="1">
    <source>
        <dbReference type="Proteomes" id="UP000887579"/>
    </source>
</evidence>
<accession>A0AC34FSF9</accession>